<evidence type="ECO:0000259" key="3">
    <source>
        <dbReference type="PROSITE" id="PS51900"/>
    </source>
</evidence>
<evidence type="ECO:0000313" key="4">
    <source>
        <dbReference type="EMBL" id="OGG13668.1"/>
    </source>
</evidence>
<dbReference type="AlphaFoldDB" id="A0A1F5ZMK8"/>
<dbReference type="InterPro" id="IPR004107">
    <property type="entry name" value="Integrase_SAM-like_N"/>
</dbReference>
<dbReference type="InterPro" id="IPR010998">
    <property type="entry name" value="Integrase_recombinase_N"/>
</dbReference>
<dbReference type="Gene3D" id="1.10.150.130">
    <property type="match status" value="1"/>
</dbReference>
<dbReference type="InterPro" id="IPR044068">
    <property type="entry name" value="CB"/>
</dbReference>
<feature type="domain" description="Core-binding (CB)" evidence="3">
    <location>
        <begin position="20"/>
        <end position="113"/>
    </location>
</feature>
<name>A0A1F5ZMK8_9BACT</name>
<evidence type="ECO:0000313" key="5">
    <source>
        <dbReference type="Proteomes" id="UP000177416"/>
    </source>
</evidence>
<evidence type="ECO:0000256" key="1">
    <source>
        <dbReference type="ARBA" id="ARBA00023125"/>
    </source>
</evidence>
<dbReference type="PROSITE" id="PS51900">
    <property type="entry name" value="CB"/>
    <property type="match status" value="2"/>
</dbReference>
<reference evidence="4 5" key="1">
    <citation type="journal article" date="2016" name="Nat. Commun.">
        <title>Thousands of microbial genomes shed light on interconnected biogeochemical processes in an aquifer system.</title>
        <authorList>
            <person name="Anantharaman K."/>
            <person name="Brown C.T."/>
            <person name="Hug L.A."/>
            <person name="Sharon I."/>
            <person name="Castelle C.J."/>
            <person name="Probst A.J."/>
            <person name="Thomas B.C."/>
            <person name="Singh A."/>
            <person name="Wilkins M.J."/>
            <person name="Karaoz U."/>
            <person name="Brodie E.L."/>
            <person name="Williams K.H."/>
            <person name="Hubbard S.S."/>
            <person name="Banfield J.F."/>
        </authorList>
    </citation>
    <scope>NUCLEOTIDE SEQUENCE [LARGE SCALE GENOMIC DNA]</scope>
</reference>
<protein>
    <recommendedName>
        <fullName evidence="3">Core-binding (CB) domain-containing protein</fullName>
    </recommendedName>
</protein>
<dbReference type="SUPFAM" id="SSF47823">
    <property type="entry name" value="lambda integrase-like, N-terminal domain"/>
    <property type="match status" value="1"/>
</dbReference>
<dbReference type="Pfam" id="PF13495">
    <property type="entry name" value="Phage_int_SAM_4"/>
    <property type="match status" value="1"/>
</dbReference>
<gene>
    <name evidence="4" type="ORF">A2875_04025</name>
</gene>
<accession>A0A1F5ZMK8</accession>
<proteinExistence type="predicted"/>
<feature type="domain" description="Core-binding (CB)" evidence="3">
    <location>
        <begin position="138"/>
        <end position="182"/>
    </location>
</feature>
<comment type="caution">
    <text evidence="4">The sequence shown here is derived from an EMBL/GenBank/DDBJ whole genome shotgun (WGS) entry which is preliminary data.</text>
</comment>
<dbReference type="Proteomes" id="UP000177416">
    <property type="component" value="Unassembled WGS sequence"/>
</dbReference>
<sequence>MEYMQKLFGVNESNVPIYQDILKPAFFSFLTAQGASRKTQKNYWSDVAAFISWFIAATSPSINQQNNHPGLLLQALLPNHINDYLQYQLQQKISTATINRRLSSLRIFFNCALEMTWLSYHPMEGIANIKMGHPDGPSTHIALLKQFEEHLKNQQIGKATIKNYLSDVRQFLRWKHTAYGSE</sequence>
<evidence type="ECO:0000256" key="2">
    <source>
        <dbReference type="PROSITE-ProRule" id="PRU01248"/>
    </source>
</evidence>
<dbReference type="EMBL" id="MFJJ01000039">
    <property type="protein sequence ID" value="OGG13668.1"/>
    <property type="molecule type" value="Genomic_DNA"/>
</dbReference>
<dbReference type="GO" id="GO:0003677">
    <property type="term" value="F:DNA binding"/>
    <property type="evidence" value="ECO:0007669"/>
    <property type="project" value="UniProtKB-UniRule"/>
</dbReference>
<keyword evidence="1 2" id="KW-0238">DNA-binding</keyword>
<dbReference type="GO" id="GO:0015074">
    <property type="term" value="P:DNA integration"/>
    <property type="evidence" value="ECO:0007669"/>
    <property type="project" value="InterPro"/>
</dbReference>
<organism evidence="4 5">
    <name type="scientific">Candidatus Gottesmanbacteria bacterium RIFCSPHIGHO2_01_FULL_46_14</name>
    <dbReference type="NCBI Taxonomy" id="1798380"/>
    <lineage>
        <taxon>Bacteria</taxon>
        <taxon>Candidatus Gottesmaniibacteriota</taxon>
    </lineage>
</organism>